<evidence type="ECO:0000256" key="3">
    <source>
        <dbReference type="ARBA" id="ARBA00023235"/>
    </source>
</evidence>
<evidence type="ECO:0000256" key="4">
    <source>
        <dbReference type="PROSITE-ProRule" id="PRU00182"/>
    </source>
</evidence>
<dbReference type="InterPro" id="IPR002942">
    <property type="entry name" value="S4_RNA-bd"/>
</dbReference>
<name>A0A9D1QI02_9STAP</name>
<dbReference type="EC" id="5.4.99.-" evidence="5"/>
<evidence type="ECO:0000259" key="6">
    <source>
        <dbReference type="SMART" id="SM00363"/>
    </source>
</evidence>
<dbReference type="Gene3D" id="3.30.70.580">
    <property type="entry name" value="Pseudouridine synthase I, catalytic domain, N-terminal subdomain"/>
    <property type="match status" value="1"/>
</dbReference>
<dbReference type="GO" id="GO:0120159">
    <property type="term" value="F:rRNA pseudouridine synthase activity"/>
    <property type="evidence" value="ECO:0007669"/>
    <property type="project" value="UniProtKB-ARBA"/>
</dbReference>
<dbReference type="SUPFAM" id="SSF55120">
    <property type="entry name" value="Pseudouridine synthase"/>
    <property type="match status" value="1"/>
</dbReference>
<dbReference type="PANTHER" id="PTHR47683">
    <property type="entry name" value="PSEUDOURIDINE SYNTHASE FAMILY PROTEIN-RELATED"/>
    <property type="match status" value="1"/>
</dbReference>
<dbReference type="GO" id="GO:0003723">
    <property type="term" value="F:RNA binding"/>
    <property type="evidence" value="ECO:0007669"/>
    <property type="project" value="UniProtKB-KW"/>
</dbReference>
<organism evidence="7 8">
    <name type="scientific">Candidatus Salinicoccus stercoripullorum</name>
    <dbReference type="NCBI Taxonomy" id="2838756"/>
    <lineage>
        <taxon>Bacteria</taxon>
        <taxon>Bacillati</taxon>
        <taxon>Bacillota</taxon>
        <taxon>Bacilli</taxon>
        <taxon>Bacillales</taxon>
        <taxon>Staphylococcaceae</taxon>
        <taxon>Salinicoccus</taxon>
    </lineage>
</organism>
<dbReference type="InterPro" id="IPR020094">
    <property type="entry name" value="TruA/RsuA/RluB/E/F_N"/>
</dbReference>
<dbReference type="SMART" id="SM00363">
    <property type="entry name" value="S4"/>
    <property type="match status" value="1"/>
</dbReference>
<dbReference type="InterPro" id="IPR000748">
    <property type="entry name" value="PsdUridine_synth_RsuA/RluB/E/F"/>
</dbReference>
<sequence>MRLDKYLSNSGAGSRKDVKAVLKKGGVTVDGKMVKDAKTEVTGEEEILMNGMEVLLERGIYIMLNKPGGVISSTEAGRTATVMDIIDHPQKKDMFPVGRLDKDTTGLLFITDDGQLAHELLSPRKKIGKTYIADLEKDVSDPEIQKLEQGIPLKDFTTAPAEAEKLSARRVKLTITEGKYHQVKRMFGYLENRVTGLRRVGFATLTLDEELAEGSWRRLTTEEVDDLKK</sequence>
<dbReference type="NCBIfam" id="TIGR00093">
    <property type="entry name" value="pseudouridine synthase"/>
    <property type="match status" value="1"/>
</dbReference>
<dbReference type="InterPro" id="IPR020103">
    <property type="entry name" value="PsdUridine_synth_cat_dom_sf"/>
</dbReference>
<evidence type="ECO:0000313" key="8">
    <source>
        <dbReference type="Proteomes" id="UP000823989"/>
    </source>
</evidence>
<evidence type="ECO:0000256" key="2">
    <source>
        <dbReference type="ARBA" id="ARBA00022884"/>
    </source>
</evidence>
<dbReference type="CDD" id="cd00165">
    <property type="entry name" value="S4"/>
    <property type="match status" value="1"/>
</dbReference>
<gene>
    <name evidence="7" type="ORF">H9891_07645</name>
</gene>
<dbReference type="InterPro" id="IPR042092">
    <property type="entry name" value="PsdUridine_s_RsuA/RluB/E/F_cat"/>
</dbReference>
<dbReference type="CDD" id="cd02553">
    <property type="entry name" value="PseudoU_synth_RsuA"/>
    <property type="match status" value="1"/>
</dbReference>
<evidence type="ECO:0000256" key="1">
    <source>
        <dbReference type="ARBA" id="ARBA00008348"/>
    </source>
</evidence>
<dbReference type="Gene3D" id="3.10.290.10">
    <property type="entry name" value="RNA-binding S4 domain"/>
    <property type="match status" value="1"/>
</dbReference>
<protein>
    <recommendedName>
        <fullName evidence="5">Pseudouridine synthase</fullName>
        <ecNumber evidence="5">5.4.99.-</ecNumber>
    </recommendedName>
</protein>
<dbReference type="EMBL" id="DXHR01000025">
    <property type="protein sequence ID" value="HIW13019.1"/>
    <property type="molecule type" value="Genomic_DNA"/>
</dbReference>
<keyword evidence="3 5" id="KW-0413">Isomerase</keyword>
<dbReference type="GO" id="GO:0000455">
    <property type="term" value="P:enzyme-directed rRNA pseudouridine synthesis"/>
    <property type="evidence" value="ECO:0007669"/>
    <property type="project" value="UniProtKB-ARBA"/>
</dbReference>
<dbReference type="Pfam" id="PF00849">
    <property type="entry name" value="PseudoU_synth_2"/>
    <property type="match status" value="1"/>
</dbReference>
<comment type="similarity">
    <text evidence="1 5">Belongs to the pseudouridine synthase RsuA family.</text>
</comment>
<dbReference type="InterPro" id="IPR006145">
    <property type="entry name" value="PsdUridine_synth_RsuA/RluA"/>
</dbReference>
<dbReference type="InterPro" id="IPR018496">
    <property type="entry name" value="PsdUridine_synth_RsuA/RluB_CS"/>
</dbReference>
<accession>A0A9D1QI02</accession>
<evidence type="ECO:0000313" key="7">
    <source>
        <dbReference type="EMBL" id="HIW13019.1"/>
    </source>
</evidence>
<dbReference type="PROSITE" id="PS01149">
    <property type="entry name" value="PSI_RSU"/>
    <property type="match status" value="1"/>
</dbReference>
<evidence type="ECO:0000256" key="5">
    <source>
        <dbReference type="RuleBase" id="RU003887"/>
    </source>
</evidence>
<dbReference type="SUPFAM" id="SSF55174">
    <property type="entry name" value="Alpha-L RNA-binding motif"/>
    <property type="match status" value="1"/>
</dbReference>
<dbReference type="InterPro" id="IPR050343">
    <property type="entry name" value="RsuA_PseudoU_synthase"/>
</dbReference>
<reference evidence="7" key="2">
    <citation type="submission" date="2021-04" db="EMBL/GenBank/DDBJ databases">
        <authorList>
            <person name="Gilroy R."/>
        </authorList>
    </citation>
    <scope>NUCLEOTIDE SEQUENCE</scope>
    <source>
        <strain evidence="7">ChiHjej13B12-752</strain>
    </source>
</reference>
<dbReference type="InterPro" id="IPR036986">
    <property type="entry name" value="S4_RNA-bd_sf"/>
</dbReference>
<dbReference type="Gene3D" id="3.30.70.1560">
    <property type="entry name" value="Alpha-L RNA-binding motif"/>
    <property type="match status" value="1"/>
</dbReference>
<reference evidence="7" key="1">
    <citation type="journal article" date="2021" name="PeerJ">
        <title>Extensive microbial diversity within the chicken gut microbiome revealed by metagenomics and culture.</title>
        <authorList>
            <person name="Gilroy R."/>
            <person name="Ravi A."/>
            <person name="Getino M."/>
            <person name="Pursley I."/>
            <person name="Horton D.L."/>
            <person name="Alikhan N.F."/>
            <person name="Baker D."/>
            <person name="Gharbi K."/>
            <person name="Hall N."/>
            <person name="Watson M."/>
            <person name="Adriaenssens E.M."/>
            <person name="Foster-Nyarko E."/>
            <person name="Jarju S."/>
            <person name="Secka A."/>
            <person name="Antonio M."/>
            <person name="Oren A."/>
            <person name="Chaudhuri R.R."/>
            <person name="La Ragione R."/>
            <person name="Hildebrand F."/>
            <person name="Pallen M.J."/>
        </authorList>
    </citation>
    <scope>NUCLEOTIDE SEQUENCE</scope>
    <source>
        <strain evidence="7">ChiHjej13B12-752</strain>
    </source>
</reference>
<dbReference type="PROSITE" id="PS50889">
    <property type="entry name" value="S4"/>
    <property type="match status" value="1"/>
</dbReference>
<proteinExistence type="inferred from homology"/>
<dbReference type="Pfam" id="PF01479">
    <property type="entry name" value="S4"/>
    <property type="match status" value="1"/>
</dbReference>
<keyword evidence="2 4" id="KW-0694">RNA-binding</keyword>
<dbReference type="AlphaFoldDB" id="A0A9D1QI02"/>
<comment type="caution">
    <text evidence="7">The sequence shown here is derived from an EMBL/GenBank/DDBJ whole genome shotgun (WGS) entry which is preliminary data.</text>
</comment>
<dbReference type="Proteomes" id="UP000823989">
    <property type="component" value="Unassembled WGS sequence"/>
</dbReference>
<dbReference type="PANTHER" id="PTHR47683:SF4">
    <property type="entry name" value="PSEUDOURIDINE SYNTHASE"/>
    <property type="match status" value="1"/>
</dbReference>
<feature type="domain" description="RNA-binding S4" evidence="6">
    <location>
        <begin position="1"/>
        <end position="60"/>
    </location>
</feature>